<dbReference type="WBParaSite" id="RSKR_0001053100.1">
    <property type="protein sequence ID" value="RSKR_0001053100.1"/>
    <property type="gene ID" value="RSKR_0001053100"/>
</dbReference>
<name>A0AC35UE59_9BILA</name>
<evidence type="ECO:0000313" key="1">
    <source>
        <dbReference type="Proteomes" id="UP000095286"/>
    </source>
</evidence>
<reference evidence="2" key="1">
    <citation type="submission" date="2016-11" db="UniProtKB">
        <authorList>
            <consortium name="WormBaseParasite"/>
        </authorList>
    </citation>
    <scope>IDENTIFICATION</scope>
    <source>
        <strain evidence="2">KR3021</strain>
    </source>
</reference>
<protein>
    <submittedName>
        <fullName evidence="2">39S ribosomal protein L49, mitochondrial</fullName>
    </submittedName>
</protein>
<sequence length="180" mass="20827">MLKLRKFVPSVRCLFTTNGVNNKIWEDPWKHAVPEIKTTYTDVEEVKVDWSLVQKLMPVDSIPPMPKFDTFSPSGWKAPSTSNPDVPYTIARRRDHMLPLYIERRRDKLNEKSMEYEYVEIVSLKHISGDIFSCAQDLKTYVEDKVGHPIATSVDELKGTIKVKGADRSLMEQFIYDKGF</sequence>
<proteinExistence type="predicted"/>
<organism evidence="1 2">
    <name type="scientific">Rhabditophanes sp. KR3021</name>
    <dbReference type="NCBI Taxonomy" id="114890"/>
    <lineage>
        <taxon>Eukaryota</taxon>
        <taxon>Metazoa</taxon>
        <taxon>Ecdysozoa</taxon>
        <taxon>Nematoda</taxon>
        <taxon>Chromadorea</taxon>
        <taxon>Rhabditida</taxon>
        <taxon>Tylenchina</taxon>
        <taxon>Panagrolaimomorpha</taxon>
        <taxon>Strongyloidoidea</taxon>
        <taxon>Alloionematidae</taxon>
        <taxon>Rhabditophanes</taxon>
    </lineage>
</organism>
<evidence type="ECO:0000313" key="2">
    <source>
        <dbReference type="WBParaSite" id="RSKR_0001053100.1"/>
    </source>
</evidence>
<accession>A0AC35UE59</accession>
<dbReference type="Proteomes" id="UP000095286">
    <property type="component" value="Unplaced"/>
</dbReference>